<dbReference type="EMBL" id="JBHMBS010000003">
    <property type="protein sequence ID" value="MFB9675508.1"/>
    <property type="molecule type" value="Genomic_DNA"/>
</dbReference>
<proteinExistence type="predicted"/>
<evidence type="ECO:0000313" key="2">
    <source>
        <dbReference type="Proteomes" id="UP001589610"/>
    </source>
</evidence>
<comment type="caution">
    <text evidence="1">The sequence shown here is derived from an EMBL/GenBank/DDBJ whole genome shotgun (WGS) entry which is preliminary data.</text>
</comment>
<accession>A0ABV5T8W8</accession>
<name>A0ABV5T8W8_9ACTN</name>
<dbReference type="RefSeq" id="WP_386155415.1">
    <property type="nucleotide sequence ID" value="NZ_JBHMBS010000003.1"/>
</dbReference>
<dbReference type="PROSITE" id="PS51257">
    <property type="entry name" value="PROKAR_LIPOPROTEIN"/>
    <property type="match status" value="1"/>
</dbReference>
<organism evidence="1 2">
    <name type="scientific">Streptosporangium vulgare</name>
    <dbReference type="NCBI Taxonomy" id="46190"/>
    <lineage>
        <taxon>Bacteria</taxon>
        <taxon>Bacillati</taxon>
        <taxon>Actinomycetota</taxon>
        <taxon>Actinomycetes</taxon>
        <taxon>Streptosporangiales</taxon>
        <taxon>Streptosporangiaceae</taxon>
        <taxon>Streptosporangium</taxon>
    </lineage>
</organism>
<sequence length="154" mass="16348">MRPAEAGPMRRLAALGTLGTLTVLLAGCVSPAWDDHDYSLKAAATAEAAASSLEIVRLAVANETRLTTPYLKTVLTEAAEETGGLGTQFGGVQPPTDAADRVRAEVLDLTSRAEEQVSDLLVQVRRDGVENPARAVGELEKLAAELRRFGEAHR</sequence>
<dbReference type="Proteomes" id="UP001589610">
    <property type="component" value="Unassembled WGS sequence"/>
</dbReference>
<reference evidence="1 2" key="1">
    <citation type="submission" date="2024-09" db="EMBL/GenBank/DDBJ databases">
        <authorList>
            <person name="Sun Q."/>
            <person name="Mori K."/>
        </authorList>
    </citation>
    <scope>NUCLEOTIDE SEQUENCE [LARGE SCALE GENOMIC DNA]</scope>
    <source>
        <strain evidence="1 2">JCM 3028</strain>
    </source>
</reference>
<protein>
    <recommendedName>
        <fullName evidence="3">Lipoprotein</fullName>
    </recommendedName>
</protein>
<gene>
    <name evidence="1" type="ORF">ACFFRH_08435</name>
</gene>
<evidence type="ECO:0008006" key="3">
    <source>
        <dbReference type="Google" id="ProtNLM"/>
    </source>
</evidence>
<evidence type="ECO:0000313" key="1">
    <source>
        <dbReference type="EMBL" id="MFB9675508.1"/>
    </source>
</evidence>
<keyword evidence="2" id="KW-1185">Reference proteome</keyword>